<dbReference type="GO" id="GO:0035312">
    <property type="term" value="F:5'-3' DNA exonuclease activity"/>
    <property type="evidence" value="ECO:0007669"/>
    <property type="project" value="TreeGrafter"/>
</dbReference>
<dbReference type="PANTHER" id="PTHR42924">
    <property type="entry name" value="EXONUCLEASE"/>
    <property type="match status" value="1"/>
</dbReference>
<proteinExistence type="predicted"/>
<protein>
    <recommendedName>
        <fullName evidence="1">Polymerase/histidinol phosphatase N-terminal domain-containing protein</fullName>
    </recommendedName>
</protein>
<comment type="caution">
    <text evidence="2">The sequence shown here is derived from an EMBL/GenBank/DDBJ whole genome shotgun (WGS) entry which is preliminary data.</text>
</comment>
<sequence length="278" mass="31355">MKVDLHMHSVFSDGERTPRGLMDLAAIRGLSCIAITDHDSVGAYAEAKAHEGRTGVRVIPGIELNTYGPNGELHILGYGFDPDHPLMKAHCEWRRQERESWSRKIVRRLNRMGYEIPWEDCRAKAEGGVIVRTHIAKVLVEHRYFHDVEEAFDRLLSSGSPGYVERETFSSEEAIALIHDCGGFTFLAHPGAYRFGFSIDRVSDEGLDGIEVYYPGHSELETVQWWAESERLGLLKSVGSDFHGESSRSPQLPGSVDYDHEDVHGWLMQILHGEEVAR</sequence>
<dbReference type="Gene3D" id="3.20.20.140">
    <property type="entry name" value="Metal-dependent hydrolases"/>
    <property type="match status" value="1"/>
</dbReference>
<dbReference type="GO" id="GO:0004534">
    <property type="term" value="F:5'-3' RNA exonuclease activity"/>
    <property type="evidence" value="ECO:0007669"/>
    <property type="project" value="TreeGrafter"/>
</dbReference>
<dbReference type="EMBL" id="LQNT01000009">
    <property type="protein sequence ID" value="KZE38624.1"/>
    <property type="molecule type" value="Genomic_DNA"/>
</dbReference>
<dbReference type="InterPro" id="IPR004013">
    <property type="entry name" value="PHP_dom"/>
</dbReference>
<dbReference type="InterPro" id="IPR003141">
    <property type="entry name" value="Pol/His_phosphatase_N"/>
</dbReference>
<dbReference type="InterPro" id="IPR016195">
    <property type="entry name" value="Pol/histidinol_Pase-like"/>
</dbReference>
<dbReference type="Gene3D" id="1.10.150.650">
    <property type="match status" value="1"/>
</dbReference>
<dbReference type="RefSeq" id="WP_063180305.1">
    <property type="nucleotide sequence ID" value="NZ_LQNT01000009.1"/>
</dbReference>
<evidence type="ECO:0000313" key="3">
    <source>
        <dbReference type="Proteomes" id="UP000076490"/>
    </source>
</evidence>
<gene>
    <name evidence="2" type="ORF">AV656_06880</name>
</gene>
<dbReference type="PANTHER" id="PTHR42924:SF3">
    <property type="entry name" value="POLYMERASE_HISTIDINOL PHOSPHATASE N-TERMINAL DOMAIN-CONTAINING PROTEIN"/>
    <property type="match status" value="1"/>
</dbReference>
<dbReference type="SMART" id="SM00481">
    <property type="entry name" value="POLIIIAc"/>
    <property type="match status" value="1"/>
</dbReference>
<reference evidence="2 3" key="1">
    <citation type="submission" date="2016-01" db="EMBL/GenBank/DDBJ databases">
        <title>Whole genome sequencing of Bhargavaea cecembensis T14.</title>
        <authorList>
            <person name="Hong K.W."/>
        </authorList>
    </citation>
    <scope>NUCLEOTIDE SEQUENCE [LARGE SCALE GENOMIC DNA]</scope>
    <source>
        <strain evidence="2 3">T14</strain>
    </source>
</reference>
<dbReference type="AlphaFoldDB" id="A0A165H2Z5"/>
<organism evidence="2 3">
    <name type="scientific">Bhargavaea cecembensis</name>
    <dbReference type="NCBI Taxonomy" id="394098"/>
    <lineage>
        <taxon>Bacteria</taxon>
        <taxon>Bacillati</taxon>
        <taxon>Bacillota</taxon>
        <taxon>Bacilli</taxon>
        <taxon>Bacillales</taxon>
        <taxon>Caryophanaceae</taxon>
        <taxon>Bhargavaea</taxon>
    </lineage>
</organism>
<dbReference type="CDD" id="cd07438">
    <property type="entry name" value="PHP_HisPPase_AMP"/>
    <property type="match status" value="1"/>
</dbReference>
<dbReference type="SUPFAM" id="SSF89550">
    <property type="entry name" value="PHP domain-like"/>
    <property type="match status" value="1"/>
</dbReference>
<accession>A0A165H2Z5</accession>
<dbReference type="InterPro" id="IPR052018">
    <property type="entry name" value="PHP_domain"/>
</dbReference>
<evidence type="ECO:0000313" key="2">
    <source>
        <dbReference type="EMBL" id="KZE38624.1"/>
    </source>
</evidence>
<dbReference type="Proteomes" id="UP000076490">
    <property type="component" value="Unassembled WGS sequence"/>
</dbReference>
<name>A0A165H2Z5_9BACL</name>
<evidence type="ECO:0000259" key="1">
    <source>
        <dbReference type="SMART" id="SM00481"/>
    </source>
</evidence>
<feature type="domain" description="Polymerase/histidinol phosphatase N-terminal" evidence="1">
    <location>
        <begin position="3"/>
        <end position="68"/>
    </location>
</feature>
<dbReference type="Pfam" id="PF02811">
    <property type="entry name" value="PHP"/>
    <property type="match status" value="1"/>
</dbReference>